<evidence type="ECO:0000313" key="8">
    <source>
        <dbReference type="EMBL" id="MDA7423611.1"/>
    </source>
</evidence>
<feature type="binding site" evidence="6">
    <location>
        <position position="11"/>
    </location>
    <ligand>
        <name>FMN</name>
        <dbReference type="ChEBI" id="CHEBI:58210"/>
    </ligand>
</feature>
<dbReference type="InterPro" id="IPR029039">
    <property type="entry name" value="Flavoprotein-like_sf"/>
</dbReference>
<keyword evidence="2 6" id="KW-0288">FMN</keyword>
<evidence type="ECO:0000256" key="3">
    <source>
        <dbReference type="ARBA" id="ARBA00023002"/>
    </source>
</evidence>
<dbReference type="HAMAP" id="MF_01216">
    <property type="entry name" value="Azoreductase_type1"/>
    <property type="match status" value="1"/>
</dbReference>
<keyword evidence="4 6" id="KW-0520">NAD</keyword>
<dbReference type="EMBL" id="JAQIOY010000001">
    <property type="protein sequence ID" value="MDA7423611.1"/>
    <property type="molecule type" value="Genomic_DNA"/>
</dbReference>
<evidence type="ECO:0000259" key="7">
    <source>
        <dbReference type="Pfam" id="PF02525"/>
    </source>
</evidence>
<keyword evidence="3 6" id="KW-0560">Oxidoreductase</keyword>
<comment type="subunit">
    <text evidence="6">Homodimer.</text>
</comment>
<comment type="cofactor">
    <cofactor evidence="6">
        <name>FMN</name>
        <dbReference type="ChEBI" id="CHEBI:58210"/>
    </cofactor>
    <text evidence="6">Binds 1 FMN per subunit.</text>
</comment>
<comment type="catalytic activity">
    <reaction evidence="6">
        <text>2 a quinone + NADH + H(+) = 2 a 1,4-benzosemiquinone + NAD(+)</text>
        <dbReference type="Rhea" id="RHEA:65952"/>
        <dbReference type="ChEBI" id="CHEBI:15378"/>
        <dbReference type="ChEBI" id="CHEBI:57540"/>
        <dbReference type="ChEBI" id="CHEBI:57945"/>
        <dbReference type="ChEBI" id="CHEBI:132124"/>
        <dbReference type="ChEBI" id="CHEBI:134225"/>
    </reaction>
</comment>
<protein>
    <recommendedName>
        <fullName evidence="6">FMN dependent NADH:quinone oxidoreductase</fullName>
        <ecNumber evidence="6">1.6.5.-</ecNumber>
    </recommendedName>
    <alternativeName>
        <fullName evidence="6">Azo-dye reductase</fullName>
    </alternativeName>
    <alternativeName>
        <fullName evidence="6">FMN-dependent NADH-azo compound oxidoreductase</fullName>
    </alternativeName>
    <alternativeName>
        <fullName evidence="6">FMN-dependent NADH-azoreductase</fullName>
        <ecNumber evidence="6">1.7.1.17</ecNumber>
    </alternativeName>
</protein>
<feature type="domain" description="Flavodoxin-like fold" evidence="7">
    <location>
        <begin position="4"/>
        <end position="190"/>
    </location>
</feature>
<sequence>MTQKLLRLDASSRTDGSVSRALADQVVEKLEFTEVVHRDLAADIPQLNAEWLNANGTPEQDRGMDEKAALALSDTLIAEVKSADTVLISTPIYNFGVPSSLKAWFDQIARAGITFEYTADGPRGLLKGKRAILVVASGGTEVDSPIDFATPWLRHVMNFIGIEDVQVVRSDKLMVDADASMQRAVNDIAALAA</sequence>
<comment type="caution">
    <text evidence="6">Lacks conserved residue(s) required for the propagation of feature annotation.</text>
</comment>
<dbReference type="RefSeq" id="WP_271430954.1">
    <property type="nucleotide sequence ID" value="NZ_JAQIOY010000001.1"/>
</dbReference>
<comment type="function">
    <text evidence="6">Quinone reductase that provides resistance to thiol-specific stress caused by electrophilic quinones.</text>
</comment>
<dbReference type="PANTHER" id="PTHR43741">
    <property type="entry name" value="FMN-DEPENDENT NADH-AZOREDUCTASE 1"/>
    <property type="match status" value="1"/>
</dbReference>
<evidence type="ECO:0000256" key="4">
    <source>
        <dbReference type="ARBA" id="ARBA00023027"/>
    </source>
</evidence>
<accession>A0ABT4XNU0</accession>
<evidence type="ECO:0000256" key="2">
    <source>
        <dbReference type="ARBA" id="ARBA00022643"/>
    </source>
</evidence>
<keyword evidence="1 6" id="KW-0285">Flavoprotein</keyword>
<proteinExistence type="inferred from homology"/>
<dbReference type="EC" id="1.6.5.-" evidence="6"/>
<evidence type="ECO:0000256" key="1">
    <source>
        <dbReference type="ARBA" id="ARBA00022630"/>
    </source>
</evidence>
<dbReference type="InterPro" id="IPR050104">
    <property type="entry name" value="FMN-dep_NADH:Q_OxRdtase_AzoR1"/>
</dbReference>
<organism evidence="8 9">
    <name type="scientific">Thalassococcus lentus</name>
    <dbReference type="NCBI Taxonomy" id="1210524"/>
    <lineage>
        <taxon>Bacteria</taxon>
        <taxon>Pseudomonadati</taxon>
        <taxon>Pseudomonadota</taxon>
        <taxon>Alphaproteobacteria</taxon>
        <taxon>Rhodobacterales</taxon>
        <taxon>Roseobacteraceae</taxon>
        <taxon>Thalassococcus</taxon>
    </lineage>
</organism>
<name>A0ABT4XNU0_9RHOB</name>
<dbReference type="InterPro" id="IPR023048">
    <property type="entry name" value="NADH:quinone_OxRdtase_FMN_depd"/>
</dbReference>
<comment type="similarity">
    <text evidence="6">Belongs to the azoreductase type 1 family.</text>
</comment>
<dbReference type="SUPFAM" id="SSF52218">
    <property type="entry name" value="Flavoproteins"/>
    <property type="match status" value="1"/>
</dbReference>
<comment type="catalytic activity">
    <reaction evidence="5">
        <text>N,N-dimethyl-1,4-phenylenediamine + anthranilate + 2 NAD(+) = 2-(4-dimethylaminophenyl)diazenylbenzoate + 2 NADH + 2 H(+)</text>
        <dbReference type="Rhea" id="RHEA:55872"/>
        <dbReference type="ChEBI" id="CHEBI:15378"/>
        <dbReference type="ChEBI" id="CHEBI:15783"/>
        <dbReference type="ChEBI" id="CHEBI:16567"/>
        <dbReference type="ChEBI" id="CHEBI:57540"/>
        <dbReference type="ChEBI" id="CHEBI:57945"/>
        <dbReference type="ChEBI" id="CHEBI:71579"/>
        <dbReference type="EC" id="1.7.1.17"/>
    </reaction>
    <physiologicalReaction direction="right-to-left" evidence="5">
        <dbReference type="Rhea" id="RHEA:55874"/>
    </physiologicalReaction>
</comment>
<evidence type="ECO:0000256" key="6">
    <source>
        <dbReference type="HAMAP-Rule" id="MF_01216"/>
    </source>
</evidence>
<feature type="binding site" evidence="6">
    <location>
        <begin position="17"/>
        <end position="19"/>
    </location>
    <ligand>
        <name>FMN</name>
        <dbReference type="ChEBI" id="CHEBI:58210"/>
    </ligand>
</feature>
<comment type="function">
    <text evidence="6">Also exhibits azoreductase activity. Catalyzes the reductive cleavage of the azo bond in aromatic azo compounds to the corresponding amines.</text>
</comment>
<dbReference type="EC" id="1.7.1.17" evidence="6"/>
<dbReference type="Pfam" id="PF02525">
    <property type="entry name" value="Flavodoxin_2"/>
    <property type="match status" value="1"/>
</dbReference>
<evidence type="ECO:0000313" key="9">
    <source>
        <dbReference type="Proteomes" id="UP001210720"/>
    </source>
</evidence>
<dbReference type="PANTHER" id="PTHR43741:SF4">
    <property type="entry name" value="FMN-DEPENDENT NADH:QUINONE OXIDOREDUCTASE"/>
    <property type="match status" value="1"/>
</dbReference>
<evidence type="ECO:0000256" key="5">
    <source>
        <dbReference type="ARBA" id="ARBA00048542"/>
    </source>
</evidence>
<gene>
    <name evidence="6" type="primary">azoR</name>
    <name evidence="8" type="ORF">PFY00_02615</name>
</gene>
<comment type="caution">
    <text evidence="8">The sequence shown here is derived from an EMBL/GenBank/DDBJ whole genome shotgun (WGS) entry which is preliminary data.</text>
</comment>
<reference evidence="8 9" key="1">
    <citation type="submission" date="2023-01" db="EMBL/GenBank/DDBJ databases">
        <title>Thalassococcus onchidii sp. nov., isolated from a marine invertebrate from the South China Sea.</title>
        <authorList>
            <person name="Xu S."/>
            <person name="Liu Z."/>
            <person name="Xu Y."/>
        </authorList>
    </citation>
    <scope>NUCLEOTIDE SEQUENCE [LARGE SCALE GENOMIC DNA]</scope>
    <source>
        <strain evidence="8 9">KCTC 32084</strain>
    </source>
</reference>
<dbReference type="Proteomes" id="UP001210720">
    <property type="component" value="Unassembled WGS sequence"/>
</dbReference>
<dbReference type="InterPro" id="IPR003680">
    <property type="entry name" value="Flavodoxin_fold"/>
</dbReference>
<keyword evidence="9" id="KW-1185">Reference proteome</keyword>
<dbReference type="Gene3D" id="3.40.50.360">
    <property type="match status" value="1"/>
</dbReference>